<proteinExistence type="predicted"/>
<feature type="signal peptide" evidence="1">
    <location>
        <begin position="1"/>
        <end position="22"/>
    </location>
</feature>
<gene>
    <name evidence="2" type="ORF">SLUN_36610</name>
</gene>
<dbReference type="EMBL" id="CP026304">
    <property type="protein sequence ID" value="AVZ76888.1"/>
    <property type="molecule type" value="Genomic_DNA"/>
</dbReference>
<evidence type="ECO:0000256" key="1">
    <source>
        <dbReference type="SAM" id="SignalP"/>
    </source>
</evidence>
<accession>A0A2R4TCN5</accession>
<evidence type="ECO:0000313" key="3">
    <source>
        <dbReference type="Proteomes" id="UP000244201"/>
    </source>
</evidence>
<protein>
    <submittedName>
        <fullName evidence="2">Uncharacterized protein</fullName>
    </submittedName>
</protein>
<name>A0A2R4TCN5_9ACTN</name>
<organism evidence="2 3">
    <name type="scientific">Streptomyces lunaelactis</name>
    <dbReference type="NCBI Taxonomy" id="1535768"/>
    <lineage>
        <taxon>Bacteria</taxon>
        <taxon>Bacillati</taxon>
        <taxon>Actinomycetota</taxon>
        <taxon>Actinomycetes</taxon>
        <taxon>Kitasatosporales</taxon>
        <taxon>Streptomycetaceae</taxon>
        <taxon>Streptomyces</taxon>
    </lineage>
</organism>
<feature type="chain" id="PRO_5039465748" evidence="1">
    <location>
        <begin position="23"/>
        <end position="139"/>
    </location>
</feature>
<evidence type="ECO:0000313" key="2">
    <source>
        <dbReference type="EMBL" id="AVZ76888.1"/>
    </source>
</evidence>
<keyword evidence="3" id="KW-1185">Reference proteome</keyword>
<keyword evidence="1" id="KW-0732">Signal</keyword>
<dbReference type="KEGG" id="slk:SLUN_36610"/>
<dbReference type="Proteomes" id="UP000244201">
    <property type="component" value="Chromosome"/>
</dbReference>
<sequence length="139" mass="14699">MGSVATVAVCAGFFGVMGTGTAAAVNTQPIDLWDATYGYAQGGVTFHNRDVVIQGSVKSHTTGCAQAEFEIFANFTDETPLKTETRTACGRGTGTSTDFHFTVDMPAGGAAYLRTSLNENTTGSWKLVSWETANNTDRL</sequence>
<reference evidence="2 3" key="1">
    <citation type="submission" date="2018-01" db="EMBL/GenBank/DDBJ databases">
        <title>Complete genome sequence of Streptomyces lunaelactis MM109T, a Ferroverdin A producer isolated from cave moonmilk deposits.</title>
        <authorList>
            <person name="Naome A."/>
            <person name="Martinet L."/>
            <person name="Maciejewska M."/>
            <person name="Anderssen S."/>
            <person name="Adam D."/>
            <person name="Tenconi E."/>
            <person name="Deflandre B."/>
            <person name="Arguelles-Arias A."/>
            <person name="Calusinska M."/>
            <person name="Copieters W."/>
            <person name="Karim L."/>
            <person name="Hanikenne M."/>
            <person name="Baurain D."/>
            <person name="van Wezel G."/>
            <person name="Smargiasso N."/>
            <person name="de Pauw E."/>
            <person name="Delfosse P."/>
            <person name="Rigali S."/>
        </authorList>
    </citation>
    <scope>NUCLEOTIDE SEQUENCE [LARGE SCALE GENOMIC DNA]</scope>
    <source>
        <strain evidence="2 3">MM109</strain>
    </source>
</reference>
<dbReference type="AlphaFoldDB" id="A0A2R4TCN5"/>